<dbReference type="CDD" id="cd02440">
    <property type="entry name" value="AdoMet_MTases"/>
    <property type="match status" value="1"/>
</dbReference>
<dbReference type="SUPFAM" id="SSF53335">
    <property type="entry name" value="S-adenosyl-L-methionine-dependent methyltransferases"/>
    <property type="match status" value="1"/>
</dbReference>
<dbReference type="STRING" id="1837282.A6F49_01585"/>
<dbReference type="InterPro" id="IPR051052">
    <property type="entry name" value="Diverse_substrate_MTase"/>
</dbReference>
<dbReference type="Proteomes" id="UP000078292">
    <property type="component" value="Unassembled WGS sequence"/>
</dbReference>
<dbReference type="PANTHER" id="PTHR44942">
    <property type="entry name" value="METHYLTRANSF_11 DOMAIN-CONTAINING PROTEIN"/>
    <property type="match status" value="1"/>
</dbReference>
<comment type="similarity">
    <text evidence="1">Belongs to the methyltransferase superfamily.</text>
</comment>
<dbReference type="Gene3D" id="3.40.50.150">
    <property type="entry name" value="Vaccinia Virus protein VP39"/>
    <property type="match status" value="1"/>
</dbReference>
<keyword evidence="3" id="KW-0808">Transferase</keyword>
<sequence>MLTRPAGAVILSDETRQRYRLAFDTESADRYHRMRPGYRAEILCFIAQTPAGLAVDLGAGTGLFTTQLINTGWDVVAVDPAANMLQVLQDNHPQAATVVSRVEDLDTTPWEGRAQLVVSAQAWHWVDTEAGCQKVTELLAPDGVFGVVHHQIDTTNDWVLRLCKIMHSGDVHAIDLPPKVTEAFEPPVGKWWHWEQHLNVEQVHQLMMTRAFYLRTNDKQRQRMHHNLRWYLLDHLGYEPDAVVRIPYVTAAWRIQSARLGV</sequence>
<dbReference type="RefSeq" id="WP_052499973.1">
    <property type="nucleotide sequence ID" value="NZ_LXEY01000114.1"/>
</dbReference>
<gene>
    <name evidence="5" type="ORF">A6F49_01585</name>
</gene>
<evidence type="ECO:0000313" key="6">
    <source>
        <dbReference type="Proteomes" id="UP000078292"/>
    </source>
</evidence>
<keyword evidence="6" id="KW-1185">Reference proteome</keyword>
<name>A0A1B7LUZ4_9MICC</name>
<protein>
    <recommendedName>
        <fullName evidence="4">Methyltransferase type 11 domain-containing protein</fullName>
    </recommendedName>
</protein>
<dbReference type="InterPro" id="IPR029063">
    <property type="entry name" value="SAM-dependent_MTases_sf"/>
</dbReference>
<dbReference type="GO" id="GO:0008757">
    <property type="term" value="F:S-adenosylmethionine-dependent methyltransferase activity"/>
    <property type="evidence" value="ECO:0007669"/>
    <property type="project" value="InterPro"/>
</dbReference>
<evidence type="ECO:0000256" key="2">
    <source>
        <dbReference type="ARBA" id="ARBA00022603"/>
    </source>
</evidence>
<dbReference type="AlphaFoldDB" id="A0A1B7LUZ4"/>
<dbReference type="OrthoDB" id="9797252at2"/>
<keyword evidence="2" id="KW-0489">Methyltransferase</keyword>
<dbReference type="EMBL" id="LXEY01000114">
    <property type="protein sequence ID" value="OAV51805.1"/>
    <property type="molecule type" value="Genomic_DNA"/>
</dbReference>
<dbReference type="InterPro" id="IPR013216">
    <property type="entry name" value="Methyltransf_11"/>
</dbReference>
<reference evidence="5 6" key="1">
    <citation type="submission" date="2016-04" db="EMBL/GenBank/DDBJ databases">
        <title>First whole genome shotgun sequence of the bacterium Enteractinococcus sp. strain UASWS1574.</title>
        <authorList>
            <person name="Crovadore J."/>
            <person name="Chablais R."/>
            <person name="Lefort F."/>
        </authorList>
    </citation>
    <scope>NUCLEOTIDE SEQUENCE [LARGE SCALE GENOMIC DNA]</scope>
    <source>
        <strain evidence="5 6">UASWS1574</strain>
    </source>
</reference>
<comment type="caution">
    <text evidence="5">The sequence shown here is derived from an EMBL/GenBank/DDBJ whole genome shotgun (WGS) entry which is preliminary data.</text>
</comment>
<evidence type="ECO:0000313" key="5">
    <source>
        <dbReference type="EMBL" id="OAV51805.1"/>
    </source>
</evidence>
<proteinExistence type="inferred from homology"/>
<dbReference type="GO" id="GO:0032259">
    <property type="term" value="P:methylation"/>
    <property type="evidence" value="ECO:0007669"/>
    <property type="project" value="UniProtKB-KW"/>
</dbReference>
<feature type="domain" description="Methyltransferase type 11" evidence="4">
    <location>
        <begin position="55"/>
        <end position="145"/>
    </location>
</feature>
<organism evidence="5 6">
    <name type="scientific">Enteractinococcus helveticum</name>
    <dbReference type="NCBI Taxonomy" id="1837282"/>
    <lineage>
        <taxon>Bacteria</taxon>
        <taxon>Bacillati</taxon>
        <taxon>Actinomycetota</taxon>
        <taxon>Actinomycetes</taxon>
        <taxon>Micrococcales</taxon>
        <taxon>Micrococcaceae</taxon>
    </lineage>
</organism>
<evidence type="ECO:0000256" key="1">
    <source>
        <dbReference type="ARBA" id="ARBA00008361"/>
    </source>
</evidence>
<evidence type="ECO:0000259" key="4">
    <source>
        <dbReference type="Pfam" id="PF08241"/>
    </source>
</evidence>
<accession>A0A1B7LUZ4</accession>
<evidence type="ECO:0000256" key="3">
    <source>
        <dbReference type="ARBA" id="ARBA00022679"/>
    </source>
</evidence>
<dbReference type="Pfam" id="PF08241">
    <property type="entry name" value="Methyltransf_11"/>
    <property type="match status" value="1"/>
</dbReference>
<dbReference type="PANTHER" id="PTHR44942:SF4">
    <property type="entry name" value="METHYLTRANSFERASE TYPE 11 DOMAIN-CONTAINING PROTEIN"/>
    <property type="match status" value="1"/>
</dbReference>